<dbReference type="SUPFAM" id="SSF57180">
    <property type="entry name" value="Cellulose-binding domain"/>
    <property type="match status" value="1"/>
</dbReference>
<dbReference type="AlphaFoldDB" id="A0A2T4B654"/>
<dbReference type="OrthoDB" id="6020543at2759"/>
<dbReference type="SMART" id="SM00236">
    <property type="entry name" value="fCBD"/>
    <property type="match status" value="1"/>
</dbReference>
<dbReference type="PANTHER" id="PTHR45708:SF49">
    <property type="entry name" value="ENDOCHITINASE"/>
    <property type="match status" value="1"/>
</dbReference>
<dbReference type="PROSITE" id="PS51164">
    <property type="entry name" value="CBM1_2"/>
    <property type="match status" value="1"/>
</dbReference>
<organism evidence="19 20">
    <name type="scientific">Trichoderma citrinoviride</name>
    <dbReference type="NCBI Taxonomy" id="58853"/>
    <lineage>
        <taxon>Eukaryota</taxon>
        <taxon>Fungi</taxon>
        <taxon>Dikarya</taxon>
        <taxon>Ascomycota</taxon>
        <taxon>Pezizomycotina</taxon>
        <taxon>Sordariomycetes</taxon>
        <taxon>Hypocreomycetidae</taxon>
        <taxon>Hypocreales</taxon>
        <taxon>Hypocreaceae</taxon>
        <taxon>Trichoderma</taxon>
    </lineage>
</organism>
<evidence type="ECO:0000256" key="3">
    <source>
        <dbReference type="ARBA" id="ARBA00012729"/>
    </source>
</evidence>
<dbReference type="PANTHER" id="PTHR45708">
    <property type="entry name" value="ENDOCHITINASE"/>
    <property type="match status" value="1"/>
</dbReference>
<keyword evidence="4" id="KW-0964">Secreted</keyword>
<evidence type="ECO:0000256" key="2">
    <source>
        <dbReference type="ARBA" id="ARBA00004613"/>
    </source>
</evidence>
<feature type="signal peptide" evidence="16">
    <location>
        <begin position="1"/>
        <end position="18"/>
    </location>
</feature>
<gene>
    <name evidence="19" type="ORF">BBK36DRAFT_1135927</name>
</gene>
<dbReference type="Proteomes" id="UP000241546">
    <property type="component" value="Unassembled WGS sequence"/>
</dbReference>
<keyword evidence="12" id="KW-0624">Polysaccharide degradation</keyword>
<sequence length="405" mass="42270">MLSRTLLAALGLTTIAAAAPSRTIKTRQAPSGQNAVYWGATNNENDNLSTYCTASSGIDIVILSFLDIYGATGNFPSGNMGNSCYVGTDGTPQLCDDLASSIATCQAAGVKVILSLGGAASSYSLQSQSQAVAIGQYLWNAYGNSGNTTVQRPFGNIFVNGFDFDIELNAGSEYYQYLISTLRSNFASDPSNTYYITGAPQCPIPEPNMGEIISTSQFDYLWVQFYNNNPVCSLGLPGDAPFNFNDWVTFIETTPSKNAKLFVGAPASTLGANGNAGGAKYYATPEQLAGIVNSVSSNPFFGGIMLWDAGYSDSNVENGCNYAQEAKNILLTGTACGGGSTAPSPPSSTTTTKVPPPATSTPSNPSGGGSVPQWGQCGGDGYTGPTQCEAPYKCVATSEWWSSCQ</sequence>
<dbReference type="InterPro" id="IPR001223">
    <property type="entry name" value="Glyco_hydro18_cat"/>
</dbReference>
<evidence type="ECO:0000256" key="7">
    <source>
        <dbReference type="ARBA" id="ARBA00022801"/>
    </source>
</evidence>
<accession>A0A2T4B654</accession>
<evidence type="ECO:0000256" key="5">
    <source>
        <dbReference type="ARBA" id="ARBA00022669"/>
    </source>
</evidence>
<dbReference type="GO" id="GO:0006032">
    <property type="term" value="P:chitin catabolic process"/>
    <property type="evidence" value="ECO:0007669"/>
    <property type="project" value="UniProtKB-KW"/>
</dbReference>
<proteinExistence type="inferred from homology"/>
<keyword evidence="6 16" id="KW-0732">Signal</keyword>
<evidence type="ECO:0000256" key="9">
    <source>
        <dbReference type="ARBA" id="ARBA00023026"/>
    </source>
</evidence>
<protein>
    <recommendedName>
        <fullName evidence="3">chitinase</fullName>
        <ecNumber evidence="3">3.2.1.14</ecNumber>
    </recommendedName>
</protein>
<dbReference type="GeneID" id="36600923"/>
<keyword evidence="11 14" id="KW-0326">Glycosidase</keyword>
<dbReference type="InterPro" id="IPR001579">
    <property type="entry name" value="Glyco_hydro_18_chit_AS"/>
</dbReference>
<dbReference type="EMBL" id="KZ680216">
    <property type="protein sequence ID" value="PTB64817.1"/>
    <property type="molecule type" value="Genomic_DNA"/>
</dbReference>
<dbReference type="SUPFAM" id="SSF51445">
    <property type="entry name" value="(Trans)glycosidases"/>
    <property type="match status" value="1"/>
</dbReference>
<keyword evidence="8" id="KW-0146">Chitin degradation</keyword>
<evidence type="ECO:0000259" key="17">
    <source>
        <dbReference type="PROSITE" id="PS51164"/>
    </source>
</evidence>
<dbReference type="InterPro" id="IPR035971">
    <property type="entry name" value="CBD_sf"/>
</dbReference>
<name>A0A2T4B654_9HYPO</name>
<dbReference type="PROSITE" id="PS51910">
    <property type="entry name" value="GH18_2"/>
    <property type="match status" value="1"/>
</dbReference>
<evidence type="ECO:0000256" key="13">
    <source>
        <dbReference type="ARBA" id="ARBA00025727"/>
    </source>
</evidence>
<feature type="region of interest" description="Disordered" evidence="15">
    <location>
        <begin position="338"/>
        <end position="376"/>
    </location>
</feature>
<evidence type="ECO:0000313" key="19">
    <source>
        <dbReference type="EMBL" id="PTB64817.1"/>
    </source>
</evidence>
<dbReference type="GO" id="GO:0030248">
    <property type="term" value="F:cellulose binding"/>
    <property type="evidence" value="ECO:0007669"/>
    <property type="project" value="InterPro"/>
</dbReference>
<comment type="subcellular location">
    <subcellularLocation>
        <location evidence="2">Secreted</location>
    </subcellularLocation>
</comment>
<keyword evidence="10" id="KW-0119">Carbohydrate metabolism</keyword>
<dbReference type="GO" id="GO:0005576">
    <property type="term" value="C:extracellular region"/>
    <property type="evidence" value="ECO:0007669"/>
    <property type="project" value="UniProtKB-SubCell"/>
</dbReference>
<dbReference type="Pfam" id="PF00734">
    <property type="entry name" value="CBM_1"/>
    <property type="match status" value="1"/>
</dbReference>
<dbReference type="RefSeq" id="XP_024748137.1">
    <property type="nucleotide sequence ID" value="XM_024892805.1"/>
</dbReference>
<evidence type="ECO:0000256" key="15">
    <source>
        <dbReference type="SAM" id="MobiDB-lite"/>
    </source>
</evidence>
<keyword evidence="9" id="KW-0843">Virulence</keyword>
<evidence type="ECO:0000256" key="12">
    <source>
        <dbReference type="ARBA" id="ARBA00023326"/>
    </source>
</evidence>
<dbReference type="GO" id="GO:0008843">
    <property type="term" value="F:endochitinase activity"/>
    <property type="evidence" value="ECO:0007669"/>
    <property type="project" value="UniProtKB-EC"/>
</dbReference>
<dbReference type="PROSITE" id="PS01095">
    <property type="entry name" value="GH18_1"/>
    <property type="match status" value="1"/>
</dbReference>
<evidence type="ECO:0000259" key="18">
    <source>
        <dbReference type="PROSITE" id="PS51910"/>
    </source>
</evidence>
<feature type="chain" id="PRO_5015736780" description="chitinase" evidence="16">
    <location>
        <begin position="19"/>
        <end position="405"/>
    </location>
</feature>
<feature type="domain" description="GH18" evidence="18">
    <location>
        <begin position="32"/>
        <end position="333"/>
    </location>
</feature>
<keyword evidence="20" id="KW-1185">Reference proteome</keyword>
<dbReference type="Pfam" id="PF00704">
    <property type="entry name" value="Glyco_hydro_18"/>
    <property type="match status" value="1"/>
</dbReference>
<evidence type="ECO:0000256" key="1">
    <source>
        <dbReference type="ARBA" id="ARBA00000822"/>
    </source>
</evidence>
<evidence type="ECO:0000256" key="11">
    <source>
        <dbReference type="ARBA" id="ARBA00023295"/>
    </source>
</evidence>
<dbReference type="CDD" id="cd02877">
    <property type="entry name" value="GH18_hevamine_XipI_class_III"/>
    <property type="match status" value="1"/>
</dbReference>
<dbReference type="Gene3D" id="3.20.20.80">
    <property type="entry name" value="Glycosidases"/>
    <property type="match status" value="1"/>
</dbReference>
<dbReference type="InterPro" id="IPR050542">
    <property type="entry name" value="Glycosyl_Hydrlase18_Chitinase"/>
</dbReference>
<feature type="compositionally biased region" description="Gly residues" evidence="15">
    <location>
        <begin position="366"/>
        <end position="376"/>
    </location>
</feature>
<keyword evidence="5" id="KW-0147">Chitin-binding</keyword>
<dbReference type="InterPro" id="IPR017853">
    <property type="entry name" value="GH"/>
</dbReference>
<keyword evidence="7 14" id="KW-0378">Hydrolase</keyword>
<dbReference type="InterPro" id="IPR045321">
    <property type="entry name" value="Cts1-like"/>
</dbReference>
<dbReference type="GO" id="GO:0000272">
    <property type="term" value="P:polysaccharide catabolic process"/>
    <property type="evidence" value="ECO:0007669"/>
    <property type="project" value="UniProtKB-KW"/>
</dbReference>
<evidence type="ECO:0000256" key="16">
    <source>
        <dbReference type="SAM" id="SignalP"/>
    </source>
</evidence>
<evidence type="ECO:0000256" key="14">
    <source>
        <dbReference type="RuleBase" id="RU000489"/>
    </source>
</evidence>
<evidence type="ECO:0000256" key="8">
    <source>
        <dbReference type="ARBA" id="ARBA00023024"/>
    </source>
</evidence>
<comment type="catalytic activity">
    <reaction evidence="1">
        <text>Random endo-hydrolysis of N-acetyl-beta-D-glucosaminide (1-&gt;4)-beta-linkages in chitin and chitodextrins.</text>
        <dbReference type="EC" id="3.2.1.14"/>
    </reaction>
</comment>
<evidence type="ECO:0000256" key="6">
    <source>
        <dbReference type="ARBA" id="ARBA00022729"/>
    </source>
</evidence>
<evidence type="ECO:0000256" key="10">
    <source>
        <dbReference type="ARBA" id="ARBA00023277"/>
    </source>
</evidence>
<comment type="similarity">
    <text evidence="13">Belongs to the glycosyl hydrolase 18 family. Chitinase class III subfamily.</text>
</comment>
<dbReference type="EC" id="3.2.1.14" evidence="3"/>
<evidence type="ECO:0000256" key="4">
    <source>
        <dbReference type="ARBA" id="ARBA00022525"/>
    </source>
</evidence>
<dbReference type="InterPro" id="IPR000254">
    <property type="entry name" value="CBD"/>
</dbReference>
<feature type="domain" description="CBM1" evidence="17">
    <location>
        <begin position="369"/>
        <end position="405"/>
    </location>
</feature>
<evidence type="ECO:0000313" key="20">
    <source>
        <dbReference type="Proteomes" id="UP000241546"/>
    </source>
</evidence>
<reference evidence="20" key="1">
    <citation type="submission" date="2016-07" db="EMBL/GenBank/DDBJ databases">
        <title>Multiple horizontal gene transfer events from other fungi enriched the ability of initially mycotrophic Trichoderma (Ascomycota) to feed on dead plant biomass.</title>
        <authorList>
            <consortium name="DOE Joint Genome Institute"/>
            <person name="Atanasova L."/>
            <person name="Chenthamara K."/>
            <person name="Zhang J."/>
            <person name="Grujic M."/>
            <person name="Henrissat B."/>
            <person name="Kuo A."/>
            <person name="Aerts A."/>
            <person name="Salamov A."/>
            <person name="Lipzen A."/>
            <person name="Labutti K."/>
            <person name="Barry K."/>
            <person name="Miao Y."/>
            <person name="Rahimi M.J."/>
            <person name="Shen Q."/>
            <person name="Grigoriev I.V."/>
            <person name="Kubicek C.P."/>
            <person name="Druzhinina I.S."/>
        </authorList>
    </citation>
    <scope>NUCLEOTIDE SEQUENCE [LARGE SCALE GENOMIC DNA]</scope>
    <source>
        <strain evidence="20">TUCIM 6016</strain>
    </source>
</reference>
<dbReference type="GO" id="GO:0008061">
    <property type="term" value="F:chitin binding"/>
    <property type="evidence" value="ECO:0007669"/>
    <property type="project" value="UniProtKB-KW"/>
</dbReference>